<dbReference type="Proteomes" id="UP000241209">
    <property type="component" value="Unassembled WGS sequence"/>
</dbReference>
<organism evidence="2 3">
    <name type="scientific">Mammaliicoccus vitulinus</name>
    <dbReference type="NCBI Taxonomy" id="71237"/>
    <lineage>
        <taxon>Bacteria</taxon>
        <taxon>Bacillati</taxon>
        <taxon>Bacillota</taxon>
        <taxon>Bacilli</taxon>
        <taxon>Bacillales</taxon>
        <taxon>Staphylococcaceae</taxon>
        <taxon>Mammaliicoccus</taxon>
    </lineage>
</organism>
<comment type="caution">
    <text evidence="2">The sequence shown here is derived from an EMBL/GenBank/DDBJ whole genome shotgun (WGS) entry which is preliminary data.</text>
</comment>
<dbReference type="Pfam" id="PF00534">
    <property type="entry name" value="Glycos_transf_1"/>
    <property type="match status" value="1"/>
</dbReference>
<accession>A0A2T4PUN6</accession>
<gene>
    <name evidence="2" type="ORF">BU072_04295</name>
</gene>
<dbReference type="PANTHER" id="PTHR12526">
    <property type="entry name" value="GLYCOSYLTRANSFERASE"/>
    <property type="match status" value="1"/>
</dbReference>
<dbReference type="AlphaFoldDB" id="A0A2T4PUN6"/>
<dbReference type="PANTHER" id="PTHR12526:SF630">
    <property type="entry name" value="GLYCOSYLTRANSFERASE"/>
    <property type="match status" value="1"/>
</dbReference>
<name>A0A2T4PUN6_9STAP</name>
<feature type="domain" description="Glycosyl transferase family 1" evidence="1">
    <location>
        <begin position="205"/>
        <end position="364"/>
    </location>
</feature>
<reference evidence="2 3" key="1">
    <citation type="journal article" date="2016" name="Front. Microbiol.">
        <title>Comprehensive Phylogenetic Analysis of Bovine Non-aureus Staphylococci Species Based on Whole-Genome Sequencing.</title>
        <authorList>
            <person name="Naushad S."/>
            <person name="Barkema H.W."/>
            <person name="Luby C."/>
            <person name="Condas L.A."/>
            <person name="Nobrega D.B."/>
            <person name="Carson D.A."/>
            <person name="De Buck J."/>
        </authorList>
    </citation>
    <scope>NUCLEOTIDE SEQUENCE [LARGE SCALE GENOMIC DNA]</scope>
    <source>
        <strain evidence="2 3">SNUC 2204</strain>
    </source>
</reference>
<dbReference type="STRING" id="1167632.GCA_000286335_00567"/>
<protein>
    <submittedName>
        <fullName evidence="2">Glycosyltransferase family 4 protein</fullName>
    </submittedName>
</protein>
<evidence type="ECO:0000259" key="1">
    <source>
        <dbReference type="Pfam" id="PF00534"/>
    </source>
</evidence>
<evidence type="ECO:0000313" key="2">
    <source>
        <dbReference type="EMBL" id="PTI30122.1"/>
    </source>
</evidence>
<keyword evidence="2" id="KW-0808">Transferase</keyword>
<dbReference type="RefSeq" id="WP_107537400.1">
    <property type="nucleotide sequence ID" value="NZ_BMDF01000003.1"/>
</dbReference>
<dbReference type="GeneID" id="64115939"/>
<dbReference type="InterPro" id="IPR001296">
    <property type="entry name" value="Glyco_trans_1"/>
</dbReference>
<dbReference type="Gene3D" id="3.40.50.2000">
    <property type="entry name" value="Glycogen Phosphorylase B"/>
    <property type="match status" value="2"/>
</dbReference>
<proteinExistence type="predicted"/>
<sequence>MKSFTFLVHNIYHMGGTTKSISNLANILSEKGHPVKIISVFKARQKPYFDLNEKIEITSIIEYNKTFKGLTNILMNRINKYTPMLKPKIIHPSEPGLHQFSSYIEKQIVREINNVDTDIIIGTRASYNLLIAEYAPNDVFKIGMEHMYLHAHDEQYQKDILRTYNKLDLVTTLTNEDQQDYQQGLSHTKVIIVPNILNEIKYDVEKHNVIVAAGRFEQEKGFDLLIESINYIQETMRENQYHVELYGDGQEKENYIQMIQQYGISDLIELKPTTNQLSKILAKSKITAVPSKVEGFGLVILEAMYQSNIVVSYKGCYGPEYLIENERNGYLIEQQNVKYYGNQLAYIMRNYNTDEIQKMIEQAQIRSMQFDGEAIYHQFIENINQYIQ</sequence>
<dbReference type="GO" id="GO:0016757">
    <property type="term" value="F:glycosyltransferase activity"/>
    <property type="evidence" value="ECO:0007669"/>
    <property type="project" value="InterPro"/>
</dbReference>
<evidence type="ECO:0000313" key="3">
    <source>
        <dbReference type="Proteomes" id="UP000241209"/>
    </source>
</evidence>
<dbReference type="EMBL" id="PZFK01000007">
    <property type="protein sequence ID" value="PTI30122.1"/>
    <property type="molecule type" value="Genomic_DNA"/>
</dbReference>
<dbReference type="SUPFAM" id="SSF53756">
    <property type="entry name" value="UDP-Glycosyltransferase/glycogen phosphorylase"/>
    <property type="match status" value="1"/>
</dbReference>